<dbReference type="KEGG" id="nvi:100122115"/>
<feature type="compositionally biased region" description="Low complexity" evidence="1">
    <location>
        <begin position="1450"/>
        <end position="1468"/>
    </location>
</feature>
<evidence type="ECO:0000259" key="3">
    <source>
        <dbReference type="Pfam" id="PF14225"/>
    </source>
</evidence>
<feature type="domain" description="Cell morphogenesis central region" evidence="4">
    <location>
        <begin position="1101"/>
        <end position="1272"/>
    </location>
</feature>
<feature type="region of interest" description="Disordered" evidence="1">
    <location>
        <begin position="3180"/>
        <end position="3205"/>
    </location>
</feature>
<feature type="domain" description="Cell morphogenesis central region" evidence="4">
    <location>
        <begin position="2149"/>
        <end position="2248"/>
    </location>
</feature>
<feature type="region of interest" description="Disordered" evidence="1">
    <location>
        <begin position="1999"/>
        <end position="2089"/>
    </location>
</feature>
<dbReference type="GO" id="GO:0000902">
    <property type="term" value="P:cell morphogenesis"/>
    <property type="evidence" value="ECO:0007669"/>
    <property type="project" value="InterPro"/>
</dbReference>
<dbReference type="OrthoDB" id="6287725at2759"/>
<dbReference type="EnsemblMetazoa" id="XM_008219071">
    <property type="protein sequence ID" value="XP_008217293"/>
    <property type="gene ID" value="LOC100122115"/>
</dbReference>
<feature type="compositionally biased region" description="Basic and acidic residues" evidence="1">
    <location>
        <begin position="1496"/>
        <end position="1505"/>
    </location>
</feature>
<name>A0A7M7HDD2_NASVI</name>
<dbReference type="EnsemblMetazoa" id="XM_032596192">
    <property type="protein sequence ID" value="XP_032452083"/>
    <property type="gene ID" value="LOC100122115"/>
</dbReference>
<evidence type="ECO:0000313" key="6">
    <source>
        <dbReference type="EnsemblMetazoa" id="XP_008217293"/>
    </source>
</evidence>
<feature type="region of interest" description="Disordered" evidence="1">
    <location>
        <begin position="2849"/>
        <end position="2953"/>
    </location>
</feature>
<feature type="domain" description="Protein furry C-terminal" evidence="5">
    <location>
        <begin position="2689"/>
        <end position="2894"/>
    </location>
</feature>
<dbReference type="Pfam" id="PF14228">
    <property type="entry name" value="MOR2-PAG1_mid"/>
    <property type="match status" value="5"/>
</dbReference>
<dbReference type="RefSeq" id="XP_032452083.1">
    <property type="nucleotide sequence ID" value="XM_032596192.1"/>
</dbReference>
<dbReference type="RefSeq" id="XP_008217293.1">
    <property type="nucleotide sequence ID" value="XM_008219071.3"/>
</dbReference>
<feature type="domain" description="Cell morphogenesis protein N-terminal" evidence="2">
    <location>
        <begin position="241"/>
        <end position="772"/>
    </location>
</feature>
<dbReference type="InterPro" id="IPR025481">
    <property type="entry name" value="Cell_Morphogen_C"/>
</dbReference>
<feature type="region of interest" description="Disordered" evidence="1">
    <location>
        <begin position="50"/>
        <end position="91"/>
    </location>
</feature>
<dbReference type="InterPro" id="IPR045842">
    <property type="entry name" value="Fry_C"/>
</dbReference>
<dbReference type="Pfam" id="PF19421">
    <property type="entry name" value="Fry_C"/>
    <property type="match status" value="2"/>
</dbReference>
<dbReference type="PANTHER" id="PTHR12295:SF30">
    <property type="entry name" value="PROTEIN FURRY"/>
    <property type="match status" value="1"/>
</dbReference>
<dbReference type="Proteomes" id="UP000002358">
    <property type="component" value="Chromosome 1"/>
</dbReference>
<dbReference type="CTD" id="10129"/>
<feature type="compositionally biased region" description="Low complexity" evidence="1">
    <location>
        <begin position="2037"/>
        <end position="2072"/>
    </location>
</feature>
<dbReference type="RefSeq" id="XP_008217300.1">
    <property type="nucleotide sequence ID" value="XM_008219078.4"/>
</dbReference>
<feature type="compositionally biased region" description="Polar residues" evidence="1">
    <location>
        <begin position="2783"/>
        <end position="2807"/>
    </location>
</feature>
<feature type="domain" description="Protein furry C-terminal" evidence="5">
    <location>
        <begin position="2953"/>
        <end position="3287"/>
    </location>
</feature>
<feature type="compositionally biased region" description="Polar residues" evidence="1">
    <location>
        <begin position="50"/>
        <end position="63"/>
    </location>
</feature>
<feature type="domain" description="Cell morphogenesis central region" evidence="4">
    <location>
        <begin position="1873"/>
        <end position="1933"/>
    </location>
</feature>
<sequence>MLPETEANIENMTEGGENQPSGEGGTQSGGGGETAESRVVQGEGLYEGTLETTSFSGPCQDTILTHGLGQGEGSDATSVHTASTSISGNESNSSRVSIVTVVLPWGAQKETMKSQQTGDMDLRPGEFVMQSLFADFTAQAEKKMEAVMTETEKPLSKVLQRGEDLQFDQLLSAFGSVAEHCLPSILRALFNWYERQLVDHGTDQKKLAAAKEDQKGKSIMYTIVSGSVETVEKSEADLLQERRDLAVEFIFCLMLIEILRQLPFHPGHEDLVSYIENIAFKHFKYREGIQNEPNAGNIHIIADLYAEVIGVLAQSRFMSVRKRFVVELKELRAKEPGPHTTQSIISLLMGMKFFRVKMVPIEEFEASFQFMQECAQYFLEVKDKDVKHALAGLFVEILVPVAAAVKNEVNVPCLKNFVEMLYSTTLDMCTKNKHRLALFPLVTCLLCVSQKTFFLQNWHYFLAMCLSHLKNRDPKMCRVALEALYRLLWVYMIRIKCESNSATQSRLQSIVNSLFPKGSKAVVPRDTPLNIFVKIIQFIAQERLDFAMREIVFDLLSVGRPVKIILTPERMSIGLRAFLVVADSLQQKEGEPPMPRTMGVLPSGNTMRVKKTYLNKMLTEDTAKSIGMSSYFPHVRRVFVDILRALDVHYGRPLMMTSTQNVNKEPDEMITGERKPRIDLFRTCVAAVPRLIPDGMTGAELVDMLARLTVHMDEELRGLAYQSLQTLVIDFPDWRQDVVLGFTQFLARDVQDTFPQLLDNGLRMLLQLLTCWRNALANPSAKAKEQPADGVRLNSRMIVDGVTKKDTTGQKVEPVSSVFHLVEGFALVMLCNCRLYPRRLAVHILREIKLLLKTFASLEDDQPVIDVIDACCPAVLEKYYYMLPPAEKAAAASTSNVDLQWIADRSSCVWTAGFHDENSTKSSSLLNLNGADPWSSCLFAFLEKDRVLTLCPNAVAHSWPIVFNRINSLFTVVDPTPVNDNRASLLRSSTAIRKPVNERDVYIHVWKNYLTFGYRVVPPIPSPIIRCASPDLSLSGQHTVEFGVLCMSKELSQSLENLGGAQTLPGRFSVPSISGIYTRHKRTSSSPDSLSAERGDNKSPGTNASPSALYKLTVPLLRCETIDVRDAAVHAIGKVNADALKDLMEELVPYIREAVDRKQENMRRRRRRDALRLQLVRVLELIAEYGTFGICPAVLDRETQSLHPTFVEYIDGARVYLENETDKEAPAVRDIKLHFCNFIRKMLKSFSLEACHTLLKRDLRRNLFGLFASWAGPYGKPLMSAAAMPQEEDKCSELQLSALQAMSGLLCCGPCFNTQSLSEEGSILYQWLDLLLASREEKIYGLARETVVLLLEGNPDIGPLLDWVVDRCYTGLPQVADGCFLALATIFSAREYPCDHYTSIINVTLMNTGCPRAPVQDAALQLLQLLDQRFFGNVRPLPAPDSDTGQEDPASTTAGGTSTTTTIITTTSNTSTTSSSAVAVAISQSNISSTGQQQQRVEREKDRERAGTLDALLSASYCRNQKYLSRQLAQLHPELTMPMFSEITHRFQTARREVRQLLLQYLLPWLHNMELVDPNVPPPSNPLSYYQCYGNDVTARSGAGTGRREGWGSAEATEMVLNNLFYITAKFSDEHPKETEELWATLCGCWPNNLKVIIRYLIIVSGMAPQELLPYAKRVVLYLARARPDRLVDEMMTELQTVETLNCLIERTETPPFYRLTSMRKASSHSDAPAADPGNPSKDLGVEKGTIHTKRHSGEDPIKTGCSKSDSALRALAGFPCGRSDKSRATSGGPLLADDLSTPLTEAEYFDFQLMSEDAYYIRNVPVVFNGRPTAPSGGEKLDVPQPHPLPMPEYGGYFAPLTEYLPDSSQPISGFHRCNIAVMLLTDVVVDGIQLDWAIHVPLMLHIVFLGLDHSRPLVRDHCRLLLLNMLVVLGDHRDHLGVARVLLATKTDLLGLGLSTPPLPVVEHNFTEVDPEFDSYLYGPPPAAFAQLNVGIVVPAGQASPQSHSPPPLQPNTPPSSPPPPPPLPIPPPPPLPPAGEQQQQQQQSSSSPTLSSSQSSSSNNASPVHSPVNATGTTPPATIRHVAPSLGDESRNTAAVYSYDSSCQANWTAGTRTTTNVVPPVIVTPEDGVNWPGPQPGPNMPIQDVIKSLINFLASRTNQPLWNYEDMTAKVWWVRSAEQLTILLRHVLRVFRESLPHALVSQRWAQTALQLGLSCSSRHYAGRSLQVFRALRIPITSRMLSDILSRLVETVAEQGEDMQGYVTELLLTLEAAVDTLESDFRPLDFMKEIFKSTPNLNNKEAASCLAKRCSAGATGYYPQGPQMFSHLNQQGHMRSTSYSVSYSMRKSAAAANAAVSEAKELECRAGGAKYSNSNLSRSRSAQSLKLLGDSATQDDKMTILAQLFWLSVSLLESDYEHEFLLALRLLDRVLHRLPLDRPDARDKVEKLQQQLRWSSFPGVHALLLKGCTSPNTYESVVTLLSQFTLLLDLPVVDPTQSLAFPMNVVSLLPYMLLNYEDANELCIRSAENIAQVSAEKGKKLENLGTVMTLYSRRTFSKESFQWTKCVVKYLYDTYAHLSFNMLAFLVEVLEKGPANVALPVLSIIHCMLHYIDISSQAAQPTNIDLLRVISKYVEGPHWKEALKILKLVVTRSSTLVAPPTTVHAPSWEPSISSPHPSFNDNEIFTKKELPGRTMDFTYDLSQTPVIGKRWLIRQVNEEKNTNSPRRSISLSPADNGPASGWKRPWMSQGRVRECLVNLLTTCGQRVGLPKSPSVIFSQSSDLMERQSSMASSTEEVSGANNDLSGGSRRDDEQFGVFKDFDFLEYESESVEGESTDNFNWGVRRRPLSEGEEREPSLRTFEESLSEKTVSSSKQSIRRGVAEESSDDEIGSESPLDEVPGGSGTGQEANSIPGIFPPSSLSLIPSRSRHDSSTRSDTSGSSAGDLGDVTPCNASPNLSALMPFRQVVRDDAEEIWRQQIQNLIAQTPCNPLDVFQLLSKILRDVCGKSVNLTREAGSLLNNGSAASAQLASHLSSHAELLGSKGEPPIVWFASSVFANQRLHETLRFGLLEMQEHLETFLDRKDHASECLEAVKTANKLQSLGEAHSHTESGLEEMLLDLGRALYKLHFQLLLLIEASNKMLCALTSAAKNSQASLQDMSAEIASMRQSLARSIEIDSGESERGTPTPSPSPQPEAGNSSNGNEALTRVAELLKAAKWTAALEIVRVHRAQWTGDPFHDDDDVTTAVNMFCRHLGQDRADIFVVTRSEDDMSETFGRLMESLFRVLAAVTSLELYTKALRVQSEHTNHTKADC</sequence>
<feature type="compositionally biased region" description="Polar residues" evidence="1">
    <location>
        <begin position="8"/>
        <end position="20"/>
    </location>
</feature>
<feature type="region of interest" description="Disordered" evidence="1">
    <location>
        <begin position="1486"/>
        <end position="1505"/>
    </location>
</feature>
<dbReference type="FunCoup" id="A0A7M7HDD2">
    <property type="interactions" value="1168"/>
</dbReference>
<evidence type="ECO:0000256" key="1">
    <source>
        <dbReference type="SAM" id="MobiDB-lite"/>
    </source>
</evidence>
<dbReference type="InParanoid" id="A0A7M7HDD2"/>
<dbReference type="GO" id="GO:0005938">
    <property type="term" value="C:cell cortex"/>
    <property type="evidence" value="ECO:0007669"/>
    <property type="project" value="TreeGrafter"/>
</dbReference>
<feature type="compositionally biased region" description="Basic and acidic residues" evidence="1">
    <location>
        <begin position="1740"/>
        <end position="1758"/>
    </location>
</feature>
<feature type="compositionally biased region" description="Gly residues" evidence="1">
    <location>
        <begin position="22"/>
        <end position="33"/>
    </location>
</feature>
<feature type="compositionally biased region" description="Low complexity" evidence="1">
    <location>
        <begin position="2913"/>
        <end position="2928"/>
    </location>
</feature>
<evidence type="ECO:0008006" key="8">
    <source>
        <dbReference type="Google" id="ProtNLM"/>
    </source>
</evidence>
<dbReference type="PANTHER" id="PTHR12295">
    <property type="entry name" value="FURRY-RELATED"/>
    <property type="match status" value="1"/>
</dbReference>
<feature type="compositionally biased region" description="Polar residues" evidence="1">
    <location>
        <begin position="2724"/>
        <end position="2735"/>
    </location>
</feature>
<evidence type="ECO:0000313" key="7">
    <source>
        <dbReference type="Proteomes" id="UP000002358"/>
    </source>
</evidence>
<dbReference type="InterPro" id="IPR039867">
    <property type="entry name" value="Furry/Tao3/Mor2"/>
</dbReference>
<feature type="compositionally biased region" description="Pro residues" evidence="1">
    <location>
        <begin position="2006"/>
        <end position="2036"/>
    </location>
</feature>
<dbReference type="Pfam" id="PF14222">
    <property type="entry name" value="MOR2-PAG1_N"/>
    <property type="match status" value="1"/>
</dbReference>
<dbReference type="EnsemblMetazoa" id="XM_008219078">
    <property type="protein sequence ID" value="XP_008217300"/>
    <property type="gene ID" value="LOC100122115"/>
</dbReference>
<dbReference type="InterPro" id="IPR016024">
    <property type="entry name" value="ARM-type_fold"/>
</dbReference>
<feature type="region of interest" description="Disordered" evidence="1">
    <location>
        <begin position="1722"/>
        <end position="1763"/>
    </location>
</feature>
<evidence type="ECO:0000259" key="5">
    <source>
        <dbReference type="Pfam" id="PF19421"/>
    </source>
</evidence>
<feature type="domain" description="Cell morphogenesis protein C-terminal" evidence="3">
    <location>
        <begin position="2404"/>
        <end position="2656"/>
    </location>
</feature>
<feature type="region of interest" description="Disordered" evidence="1">
    <location>
        <begin position="2783"/>
        <end position="2813"/>
    </location>
</feature>
<feature type="domain" description="Cell morphogenesis central region" evidence="4">
    <location>
        <begin position="1342"/>
        <end position="1429"/>
    </location>
</feature>
<dbReference type="GeneID" id="100122115"/>
<feature type="region of interest" description="Disordered" evidence="1">
    <location>
        <begin position="2720"/>
        <end position="2747"/>
    </location>
</feature>
<reference evidence="6" key="1">
    <citation type="submission" date="2021-01" db="UniProtKB">
        <authorList>
            <consortium name="EnsemblMetazoa"/>
        </authorList>
    </citation>
    <scope>IDENTIFICATION</scope>
</reference>
<organism evidence="6 7">
    <name type="scientific">Nasonia vitripennis</name>
    <name type="common">Parasitic wasp</name>
    <dbReference type="NCBI Taxonomy" id="7425"/>
    <lineage>
        <taxon>Eukaryota</taxon>
        <taxon>Metazoa</taxon>
        <taxon>Ecdysozoa</taxon>
        <taxon>Arthropoda</taxon>
        <taxon>Hexapoda</taxon>
        <taxon>Insecta</taxon>
        <taxon>Pterygota</taxon>
        <taxon>Neoptera</taxon>
        <taxon>Endopterygota</taxon>
        <taxon>Hymenoptera</taxon>
        <taxon>Apocrita</taxon>
        <taxon>Proctotrupomorpha</taxon>
        <taxon>Chalcidoidea</taxon>
        <taxon>Pteromalidae</taxon>
        <taxon>Pteromalinae</taxon>
        <taxon>Nasonia</taxon>
    </lineage>
</organism>
<feature type="compositionally biased region" description="Basic and acidic residues" evidence="1">
    <location>
        <begin position="2849"/>
        <end position="2868"/>
    </location>
</feature>
<dbReference type="InterPro" id="IPR029473">
    <property type="entry name" value="MOR2-PAG1_mid"/>
</dbReference>
<dbReference type="SUPFAM" id="SSF48371">
    <property type="entry name" value="ARM repeat"/>
    <property type="match status" value="1"/>
</dbReference>
<evidence type="ECO:0000259" key="4">
    <source>
        <dbReference type="Pfam" id="PF14228"/>
    </source>
</evidence>
<protein>
    <recommendedName>
        <fullName evidence="8">Protein furry</fullName>
    </recommendedName>
</protein>
<feature type="region of interest" description="Disordered" evidence="1">
    <location>
        <begin position="1"/>
        <end position="36"/>
    </location>
</feature>
<dbReference type="GO" id="GO:0031175">
    <property type="term" value="P:neuron projection development"/>
    <property type="evidence" value="ECO:0007669"/>
    <property type="project" value="TreeGrafter"/>
</dbReference>
<feature type="compositionally biased region" description="Low complexity" evidence="1">
    <location>
        <begin position="2937"/>
        <end position="2947"/>
    </location>
</feature>
<proteinExistence type="predicted"/>
<feature type="region of interest" description="Disordered" evidence="1">
    <location>
        <begin position="1436"/>
        <end position="1468"/>
    </location>
</feature>
<feature type="domain" description="Cell morphogenesis central region" evidence="4">
    <location>
        <begin position="1613"/>
        <end position="1696"/>
    </location>
</feature>
<keyword evidence="7" id="KW-1185">Reference proteome</keyword>
<accession>A0A7M7HDD2</accession>
<dbReference type="InterPro" id="IPR025614">
    <property type="entry name" value="Cell_morpho_N"/>
</dbReference>
<dbReference type="GO" id="GO:0030427">
    <property type="term" value="C:site of polarized growth"/>
    <property type="evidence" value="ECO:0007669"/>
    <property type="project" value="TreeGrafter"/>
</dbReference>
<evidence type="ECO:0000259" key="2">
    <source>
        <dbReference type="Pfam" id="PF14222"/>
    </source>
</evidence>
<feature type="region of interest" description="Disordered" evidence="1">
    <location>
        <begin position="1079"/>
        <end position="1104"/>
    </location>
</feature>
<dbReference type="Pfam" id="PF14225">
    <property type="entry name" value="MOR2-PAG1_C"/>
    <property type="match status" value="1"/>
</dbReference>